<dbReference type="SMART" id="SM00708">
    <property type="entry name" value="PhBP"/>
    <property type="match status" value="1"/>
</dbReference>
<evidence type="ECO:0000313" key="4">
    <source>
        <dbReference type="Proteomes" id="UP001652621"/>
    </source>
</evidence>
<sequence>MKFYLCLSICAVVLMGGALAEYEEYKEMATKCMEQNNITEDEFEAIPKGEDFDPETLDERFKCFTHCMVEDMGYLDETGKLDLSKLEQDERVTQEHMDAAIKCKAENEFIDEPCEYSFKMMTCALDAMM</sequence>
<dbReference type="GO" id="GO:0005549">
    <property type="term" value="F:odorant binding"/>
    <property type="evidence" value="ECO:0007669"/>
    <property type="project" value="InterPro"/>
</dbReference>
<reference evidence="3" key="1">
    <citation type="submission" date="2020-05" db="UniProtKB">
        <authorList>
            <consortium name="EnsemblMetazoa"/>
        </authorList>
    </citation>
    <scope>IDENTIFICATION</scope>
    <source>
        <strain evidence="3">Aabys</strain>
    </source>
</reference>
<dbReference type="PANTHER" id="PTHR11857">
    <property type="entry name" value="ODORANT BINDING PROTEIN-RELATED"/>
    <property type="match status" value="1"/>
</dbReference>
<dbReference type="SUPFAM" id="SSF47565">
    <property type="entry name" value="Insect pheromone/odorant-binding proteins"/>
    <property type="match status" value="1"/>
</dbReference>
<accession>A0A1I8N0P6</accession>
<evidence type="ECO:0000313" key="3">
    <source>
        <dbReference type="EnsemblMetazoa" id="MDOA010340-PA"/>
    </source>
</evidence>
<evidence type="ECO:0000256" key="2">
    <source>
        <dbReference type="SAM" id="SignalP"/>
    </source>
</evidence>
<name>A0A1I8N0P6_MUSDO</name>
<dbReference type="Gene3D" id="1.10.238.20">
    <property type="entry name" value="Pheromone/general odorant binding protein domain"/>
    <property type="match status" value="1"/>
</dbReference>
<dbReference type="InterPro" id="IPR006170">
    <property type="entry name" value="PBP/GOBP"/>
</dbReference>
<keyword evidence="4" id="KW-1185">Reference proteome</keyword>
<proteinExistence type="predicted"/>
<organism evidence="3">
    <name type="scientific">Musca domestica</name>
    <name type="common">House fly</name>
    <dbReference type="NCBI Taxonomy" id="7370"/>
    <lineage>
        <taxon>Eukaryota</taxon>
        <taxon>Metazoa</taxon>
        <taxon>Ecdysozoa</taxon>
        <taxon>Arthropoda</taxon>
        <taxon>Hexapoda</taxon>
        <taxon>Insecta</taxon>
        <taxon>Pterygota</taxon>
        <taxon>Neoptera</taxon>
        <taxon>Endopterygota</taxon>
        <taxon>Diptera</taxon>
        <taxon>Brachycera</taxon>
        <taxon>Muscomorpha</taxon>
        <taxon>Muscoidea</taxon>
        <taxon>Muscidae</taxon>
        <taxon>Musca</taxon>
    </lineage>
</organism>
<dbReference type="VEuPathDB" id="VectorBase:MDOMA2_019273"/>
<dbReference type="GO" id="GO:0005615">
    <property type="term" value="C:extracellular space"/>
    <property type="evidence" value="ECO:0007669"/>
    <property type="project" value="TreeGrafter"/>
</dbReference>
<dbReference type="VEuPathDB" id="VectorBase:MDOA010340"/>
<dbReference type="EnsemblMetazoa" id="MDOA010340-RA">
    <property type="protein sequence ID" value="MDOA010340-PA"/>
    <property type="gene ID" value="MDOA010340"/>
</dbReference>
<gene>
    <name evidence="3" type="primary">101889832</name>
    <name evidence="5" type="synonym">LOC101889832</name>
</gene>
<dbReference type="KEGG" id="mde:101889832"/>
<dbReference type="CDD" id="cd23992">
    <property type="entry name" value="PBP_GOBP"/>
    <property type="match status" value="1"/>
</dbReference>
<dbReference type="RefSeq" id="XP_005189169.1">
    <property type="nucleotide sequence ID" value="XM_005189112.3"/>
</dbReference>
<reference evidence="5" key="2">
    <citation type="submission" date="2025-04" db="UniProtKB">
        <authorList>
            <consortium name="RefSeq"/>
        </authorList>
    </citation>
    <scope>IDENTIFICATION</scope>
    <source>
        <strain evidence="5">Aabys</strain>
    </source>
</reference>
<feature type="chain" id="PRO_5044561097" evidence="2">
    <location>
        <begin position="21"/>
        <end position="129"/>
    </location>
</feature>
<feature type="signal peptide" evidence="2">
    <location>
        <begin position="1"/>
        <end position="20"/>
    </location>
</feature>
<dbReference type="AlphaFoldDB" id="A0A1I8N0P6"/>
<dbReference type="InterPro" id="IPR036728">
    <property type="entry name" value="PBP_GOBP_sf"/>
</dbReference>
<dbReference type="Pfam" id="PF01395">
    <property type="entry name" value="PBP_GOBP"/>
    <property type="match status" value="1"/>
</dbReference>
<keyword evidence="1 2" id="KW-0732">Signal</keyword>
<evidence type="ECO:0000256" key="1">
    <source>
        <dbReference type="ARBA" id="ARBA00022729"/>
    </source>
</evidence>
<dbReference type="GeneID" id="101889832"/>
<dbReference type="eggNOG" id="ENOG502T9CN">
    <property type="taxonomic scope" value="Eukaryota"/>
</dbReference>
<protein>
    <submittedName>
        <fullName evidence="5">General odorant-binding protein 57c-like</fullName>
    </submittedName>
</protein>
<evidence type="ECO:0000313" key="5">
    <source>
        <dbReference type="RefSeq" id="XP_005189169.1"/>
    </source>
</evidence>
<dbReference type="OrthoDB" id="7947612at2759"/>
<dbReference type="GO" id="GO:0007608">
    <property type="term" value="P:sensory perception of smell"/>
    <property type="evidence" value="ECO:0007669"/>
    <property type="project" value="TreeGrafter"/>
</dbReference>
<dbReference type="Proteomes" id="UP001652621">
    <property type="component" value="Unplaced"/>
</dbReference>